<dbReference type="InterPro" id="IPR002937">
    <property type="entry name" value="Amino_oxidase"/>
</dbReference>
<dbReference type="InterPro" id="IPR036188">
    <property type="entry name" value="FAD/NAD-bd_sf"/>
</dbReference>
<feature type="transmembrane region" description="Helical" evidence="1">
    <location>
        <begin position="124"/>
        <end position="144"/>
    </location>
</feature>
<keyword evidence="1" id="KW-0472">Membrane</keyword>
<dbReference type="EMBL" id="JBHSOG010000068">
    <property type="protein sequence ID" value="MFC5771012.1"/>
    <property type="molecule type" value="Genomic_DNA"/>
</dbReference>
<gene>
    <name evidence="3" type="ORF">ACFPTN_16655</name>
</gene>
<reference evidence="4" key="1">
    <citation type="journal article" date="2019" name="Int. J. Syst. Evol. Microbiol.">
        <title>The Global Catalogue of Microorganisms (GCM) 10K type strain sequencing project: providing services to taxonomists for standard genome sequencing and annotation.</title>
        <authorList>
            <consortium name="The Broad Institute Genomics Platform"/>
            <consortium name="The Broad Institute Genome Sequencing Center for Infectious Disease"/>
            <person name="Wu L."/>
            <person name="Ma J."/>
        </authorList>
    </citation>
    <scope>NUCLEOTIDE SEQUENCE [LARGE SCALE GENOMIC DNA]</scope>
    <source>
        <strain evidence="4">SHR3</strain>
    </source>
</reference>
<dbReference type="Gene3D" id="3.50.50.60">
    <property type="entry name" value="FAD/NAD(P)-binding domain"/>
    <property type="match status" value="2"/>
</dbReference>
<keyword evidence="4" id="KW-1185">Reference proteome</keyword>
<organism evidence="3 4">
    <name type="scientific">Thauera sinica</name>
    <dbReference type="NCBI Taxonomy" id="2665146"/>
    <lineage>
        <taxon>Bacteria</taxon>
        <taxon>Pseudomonadati</taxon>
        <taxon>Pseudomonadota</taxon>
        <taxon>Betaproteobacteria</taxon>
        <taxon>Rhodocyclales</taxon>
        <taxon>Zoogloeaceae</taxon>
        <taxon>Thauera</taxon>
    </lineage>
</organism>
<dbReference type="Pfam" id="PF01593">
    <property type="entry name" value="Amino_oxidase"/>
    <property type="match status" value="1"/>
</dbReference>
<feature type="transmembrane region" description="Helical" evidence="1">
    <location>
        <begin position="56"/>
        <end position="73"/>
    </location>
</feature>
<dbReference type="PRINTS" id="PR00419">
    <property type="entry name" value="ADXRDTASE"/>
</dbReference>
<dbReference type="PANTHER" id="PTHR46313">
    <property type="match status" value="1"/>
</dbReference>
<protein>
    <submittedName>
        <fullName evidence="3">Phytoene desaturase family protein</fullName>
    </submittedName>
</protein>
<sequence>MKTFLRIKLFLVPLPAFLIATAQGHGFAGALAGLVWTLGASVLRRGLRPPPPFEASLVVGFALAILALTVTALDPGRTVSLVMGSLAAGATVSILHGRPWTAGFSAAEFGGASATPLFISINTAISALWGALFAWLAVATWLALPALAHWLAVAAGAVASIVLPRLLVARGLRRMAAGDTRHAWPSPDLHASSAAAGEVVDVAVIGAGIGGLTAAALLADAGLRVEVFEQHEVPGGFAHTWLRRARACDPENGASLAFRFDAGVHDVSGWHPGGTVRSVFERLGIAHEDEWVRLDHRYVFDGRAIDVPRDWRAWVERLAAEFPHEAAGLRALFADIHAIHEAMFSTAAERGGIPGTPGTPQALLAFARRHPLAVTWLDRPWQDLVAHHLRDPAVQAWVCALAGYLSDDITRLRVRDFVPLFGYYFNGGYYPLGGSGLIAQRLVEAIEARGGRVHLRTAVTRIVTAQGTATGVVVRRRNGPEQTVRARAVVTNADLRQSLTRLLPQDDAPPEARIAEAHLQASCSAIGVNLAVKGTLDMPPVVHVADASGAVSIVIPSRVDPGCAPAGYSTVELLALMRPDEAHTWFADASTDGNLTEDHDHRAYRRSAPYLARKQAAGDRLIALARLAIPDLEQRILFRTDASPLTFQRYAWTSGGGIYGTRSDGMIPTKSAVRNLVVAGAATHGAGIEAVVISGAFAAEALVPGLLARTAA</sequence>
<dbReference type="InterPro" id="IPR045892">
    <property type="entry name" value="CrtISO-like"/>
</dbReference>
<evidence type="ECO:0000259" key="2">
    <source>
        <dbReference type="Pfam" id="PF01593"/>
    </source>
</evidence>
<evidence type="ECO:0000256" key="1">
    <source>
        <dbReference type="SAM" id="Phobius"/>
    </source>
</evidence>
<keyword evidence="1" id="KW-0812">Transmembrane</keyword>
<name>A0ABW1AV20_9RHOO</name>
<proteinExistence type="predicted"/>
<dbReference type="PANTHER" id="PTHR46313:SF3">
    <property type="entry name" value="PROLYCOPENE ISOMERASE, CHLOROPLASTIC"/>
    <property type="match status" value="1"/>
</dbReference>
<dbReference type="SUPFAM" id="SSF51905">
    <property type="entry name" value="FAD/NAD(P)-binding domain"/>
    <property type="match status" value="1"/>
</dbReference>
<keyword evidence="1" id="KW-1133">Transmembrane helix</keyword>
<evidence type="ECO:0000313" key="3">
    <source>
        <dbReference type="EMBL" id="MFC5771012.1"/>
    </source>
</evidence>
<feature type="transmembrane region" description="Helical" evidence="1">
    <location>
        <begin position="150"/>
        <end position="168"/>
    </location>
</feature>
<accession>A0ABW1AV20</accession>
<evidence type="ECO:0000313" key="4">
    <source>
        <dbReference type="Proteomes" id="UP001595974"/>
    </source>
</evidence>
<dbReference type="Proteomes" id="UP001595974">
    <property type="component" value="Unassembled WGS sequence"/>
</dbReference>
<feature type="domain" description="Amine oxidase" evidence="2">
    <location>
        <begin position="209"/>
        <end position="536"/>
    </location>
</feature>
<comment type="caution">
    <text evidence="3">The sequence shown here is derived from an EMBL/GenBank/DDBJ whole genome shotgun (WGS) entry which is preliminary data.</text>
</comment>
<dbReference type="RefSeq" id="WP_194270375.1">
    <property type="nucleotide sequence ID" value="NZ_JBHSOG010000068.1"/>
</dbReference>